<comment type="caution">
    <text evidence="2">The sequence shown here is derived from an EMBL/GenBank/DDBJ whole genome shotgun (WGS) entry which is preliminary data.</text>
</comment>
<dbReference type="AlphaFoldDB" id="A0A9P5BYS1"/>
<evidence type="ECO:0000313" key="2">
    <source>
        <dbReference type="EMBL" id="KAF3036288.1"/>
    </source>
</evidence>
<name>A0A9P5BYS1_9PLEO</name>
<sequence length="111" mass="12050">MGTTFAGPSNYRSASTSHARIDSAQYQSIPTPTTTFMSDPNIIPDINIDPFCMYGNPIDTFDPSLSYDPPVSNVSTPVAAQNADNISADFGIIGIDDFGNPMYDFSVFHSW</sequence>
<dbReference type="Proteomes" id="UP000758155">
    <property type="component" value="Unassembled WGS sequence"/>
</dbReference>
<keyword evidence="3" id="KW-1185">Reference proteome</keyword>
<evidence type="ECO:0000313" key="3">
    <source>
        <dbReference type="Proteomes" id="UP000758155"/>
    </source>
</evidence>
<accession>A0A9P5BYS1</accession>
<proteinExistence type="predicted"/>
<dbReference type="EMBL" id="SWKV01000051">
    <property type="protein sequence ID" value="KAF3036288.1"/>
    <property type="molecule type" value="Genomic_DNA"/>
</dbReference>
<protein>
    <submittedName>
        <fullName evidence="2">Uncharacterized protein</fullName>
    </submittedName>
</protein>
<gene>
    <name evidence="2" type="ORF">E8E12_002819</name>
</gene>
<dbReference type="OrthoDB" id="10056939at2759"/>
<reference evidence="2" key="1">
    <citation type="submission" date="2019-04" db="EMBL/GenBank/DDBJ databases">
        <title>Sequencing of skin fungus with MAO and IRED activity.</title>
        <authorList>
            <person name="Marsaioli A.J."/>
            <person name="Bonatto J.M.C."/>
            <person name="Reis Junior O."/>
        </authorList>
    </citation>
    <scope>NUCLEOTIDE SEQUENCE</scope>
    <source>
        <strain evidence="2">28M1</strain>
    </source>
</reference>
<organism evidence="2 3">
    <name type="scientific">Didymella heteroderae</name>
    <dbReference type="NCBI Taxonomy" id="1769908"/>
    <lineage>
        <taxon>Eukaryota</taxon>
        <taxon>Fungi</taxon>
        <taxon>Dikarya</taxon>
        <taxon>Ascomycota</taxon>
        <taxon>Pezizomycotina</taxon>
        <taxon>Dothideomycetes</taxon>
        <taxon>Pleosporomycetidae</taxon>
        <taxon>Pleosporales</taxon>
        <taxon>Pleosporineae</taxon>
        <taxon>Didymellaceae</taxon>
        <taxon>Didymella</taxon>
    </lineage>
</organism>
<evidence type="ECO:0000256" key="1">
    <source>
        <dbReference type="SAM" id="MobiDB-lite"/>
    </source>
</evidence>
<feature type="region of interest" description="Disordered" evidence="1">
    <location>
        <begin position="1"/>
        <end position="24"/>
    </location>
</feature>